<sequence length="392" mass="44878">QMWPLLIIYRLLCRFPFRRTAEGTLELKMFSFQTAYFVIGFTVQTYLVLDNTHGIFQVMFYQETDFAEVVTGGLCLCILAIHLFVPFSVVKEWKYMCEVFNKWIIFQDKYKEVIRTEYRTKLNVVVAIVSGVIPVVTMGATVLHSYVLYHKEWYHLLSYIFVLTSVCVLYGIWVFSLTEIINVADTIRSRSFEIIHSKDNIEKSHELYSLRILWHELSIIVRFSSTAVACSMIFTAATGVIIFIASAYGFMKCVAIGDERYFLFFTIMLGMGLVLCVPCEIGYRTTLHAGTYIVEMLSSVNMLELDELTAREVDLFLQAVYANYPDISYGGMVTVNRETITSIFSATVTYLIVLLQLRINHKLQPTSPTFVSKITNVAGRGEFEELNTSSSL</sequence>
<evidence type="ECO:0000256" key="3">
    <source>
        <dbReference type="ARBA" id="ARBA00022692"/>
    </source>
</evidence>
<feature type="transmembrane region" description="Helical" evidence="8">
    <location>
        <begin position="29"/>
        <end position="49"/>
    </location>
</feature>
<feature type="transmembrane region" description="Helical" evidence="8">
    <location>
        <begin position="261"/>
        <end position="283"/>
    </location>
</feature>
<feature type="transmembrane region" description="Helical" evidence="8">
    <location>
        <begin position="69"/>
        <end position="90"/>
    </location>
</feature>
<dbReference type="GO" id="GO:0050909">
    <property type="term" value="P:sensory perception of taste"/>
    <property type="evidence" value="ECO:0007669"/>
    <property type="project" value="InterPro"/>
</dbReference>
<gene>
    <name evidence="9" type="primary">GPRgr24</name>
    <name evidence="9" type="ORF">g.30689</name>
</gene>
<dbReference type="InterPro" id="IPR013604">
    <property type="entry name" value="7TM_chemorcpt"/>
</dbReference>
<keyword evidence="2 8" id="KW-1003">Cell membrane</keyword>
<evidence type="ECO:0000256" key="2">
    <source>
        <dbReference type="ARBA" id="ARBA00022475"/>
    </source>
</evidence>
<dbReference type="AlphaFoldDB" id="A0A146LKA8"/>
<evidence type="ECO:0000256" key="1">
    <source>
        <dbReference type="ARBA" id="ARBA00004651"/>
    </source>
</evidence>
<feature type="transmembrane region" description="Helical" evidence="8">
    <location>
        <begin position="124"/>
        <end position="147"/>
    </location>
</feature>
<protein>
    <recommendedName>
        <fullName evidence="8">Gustatory receptor</fullName>
    </recommendedName>
</protein>
<dbReference type="PANTHER" id="PTHR21143">
    <property type="entry name" value="INVERTEBRATE GUSTATORY RECEPTOR"/>
    <property type="match status" value="1"/>
</dbReference>
<evidence type="ECO:0000256" key="8">
    <source>
        <dbReference type="RuleBase" id="RU363108"/>
    </source>
</evidence>
<feature type="non-terminal residue" evidence="9">
    <location>
        <position position="1"/>
    </location>
</feature>
<keyword evidence="4 8" id="KW-1133">Transmembrane helix</keyword>
<reference evidence="9" key="1">
    <citation type="journal article" date="2016" name="Gigascience">
        <title>De novo construction of an expanded transcriptome assembly for the western tarnished plant bug, Lygus hesperus.</title>
        <authorList>
            <person name="Tassone E.E."/>
            <person name="Geib S.M."/>
            <person name="Hall B."/>
            <person name="Fabrick J.A."/>
            <person name="Brent C.S."/>
            <person name="Hull J.J."/>
        </authorList>
    </citation>
    <scope>NUCLEOTIDE SEQUENCE</scope>
</reference>
<keyword evidence="7 8" id="KW-0807">Transducer</keyword>
<dbReference type="GO" id="GO:0030424">
    <property type="term" value="C:axon"/>
    <property type="evidence" value="ECO:0007669"/>
    <property type="project" value="TreeGrafter"/>
</dbReference>
<feature type="transmembrane region" description="Helical" evidence="8">
    <location>
        <begin position="153"/>
        <end position="175"/>
    </location>
</feature>
<evidence type="ECO:0000256" key="4">
    <source>
        <dbReference type="ARBA" id="ARBA00022989"/>
    </source>
</evidence>
<dbReference type="GO" id="GO:0030425">
    <property type="term" value="C:dendrite"/>
    <property type="evidence" value="ECO:0007669"/>
    <property type="project" value="TreeGrafter"/>
</dbReference>
<keyword evidence="6 8" id="KW-0675">Receptor</keyword>
<dbReference type="Pfam" id="PF08395">
    <property type="entry name" value="7tm_7"/>
    <property type="match status" value="1"/>
</dbReference>
<proteinExistence type="inferred from homology"/>
<comment type="caution">
    <text evidence="8">Lacks conserved residue(s) required for the propagation of feature annotation.</text>
</comment>
<evidence type="ECO:0000256" key="5">
    <source>
        <dbReference type="ARBA" id="ARBA00023136"/>
    </source>
</evidence>
<dbReference type="PANTHER" id="PTHR21143:SF121">
    <property type="entry name" value="GUSTATORY AND ODORANT RECEPTOR 21A"/>
    <property type="match status" value="1"/>
</dbReference>
<dbReference type="GO" id="GO:0005886">
    <property type="term" value="C:plasma membrane"/>
    <property type="evidence" value="ECO:0007669"/>
    <property type="project" value="UniProtKB-SubCell"/>
</dbReference>
<comment type="subcellular location">
    <subcellularLocation>
        <location evidence="1 8">Cell membrane</location>
        <topology evidence="1 8">Multi-pass membrane protein</topology>
    </subcellularLocation>
</comment>
<dbReference type="GO" id="GO:0007165">
    <property type="term" value="P:signal transduction"/>
    <property type="evidence" value="ECO:0007669"/>
    <property type="project" value="UniProtKB-KW"/>
</dbReference>
<name>A0A146LKA8_LYGHE</name>
<organism evidence="9">
    <name type="scientific">Lygus hesperus</name>
    <name type="common">Western plant bug</name>
    <dbReference type="NCBI Taxonomy" id="30085"/>
    <lineage>
        <taxon>Eukaryota</taxon>
        <taxon>Metazoa</taxon>
        <taxon>Ecdysozoa</taxon>
        <taxon>Arthropoda</taxon>
        <taxon>Hexapoda</taxon>
        <taxon>Insecta</taxon>
        <taxon>Pterygota</taxon>
        <taxon>Neoptera</taxon>
        <taxon>Paraneoptera</taxon>
        <taxon>Hemiptera</taxon>
        <taxon>Heteroptera</taxon>
        <taxon>Panheteroptera</taxon>
        <taxon>Cimicomorpha</taxon>
        <taxon>Miridae</taxon>
        <taxon>Mirini</taxon>
        <taxon>Lygus</taxon>
    </lineage>
</organism>
<comment type="function">
    <text evidence="8">Gustatory receptor which mediates acceptance or avoidance behavior, depending on its substrates.</text>
</comment>
<evidence type="ECO:0000256" key="7">
    <source>
        <dbReference type="ARBA" id="ARBA00023224"/>
    </source>
</evidence>
<evidence type="ECO:0000256" key="6">
    <source>
        <dbReference type="ARBA" id="ARBA00023170"/>
    </source>
</evidence>
<dbReference type="EMBL" id="GDHC01011412">
    <property type="protein sequence ID" value="JAQ07217.1"/>
    <property type="molecule type" value="Transcribed_RNA"/>
</dbReference>
<accession>A0A146LKA8</accession>
<keyword evidence="3 8" id="KW-0812">Transmembrane</keyword>
<evidence type="ECO:0000313" key="9">
    <source>
        <dbReference type="EMBL" id="JAQ07217.1"/>
    </source>
</evidence>
<keyword evidence="5 8" id="KW-0472">Membrane</keyword>
<comment type="similarity">
    <text evidence="8">Belongs to the insect chemoreceptor superfamily. Gustatory receptor (GR) family.</text>
</comment>
<dbReference type="GO" id="GO:0043025">
    <property type="term" value="C:neuronal cell body"/>
    <property type="evidence" value="ECO:0007669"/>
    <property type="project" value="TreeGrafter"/>
</dbReference>
<feature type="transmembrane region" description="Helical" evidence="8">
    <location>
        <begin position="219"/>
        <end position="249"/>
    </location>
</feature>